<evidence type="ECO:0000313" key="3">
    <source>
        <dbReference type="Proteomes" id="UP000178187"/>
    </source>
</evidence>
<evidence type="ECO:0000256" key="1">
    <source>
        <dbReference type="SAM" id="SignalP"/>
    </source>
</evidence>
<proteinExistence type="predicted"/>
<protein>
    <submittedName>
        <fullName evidence="2">Uncharacterized protein</fullName>
    </submittedName>
</protein>
<gene>
    <name evidence="2" type="ORF">A3G33_09895</name>
</gene>
<dbReference type="Proteomes" id="UP000178187">
    <property type="component" value="Unassembled WGS sequence"/>
</dbReference>
<sequence length="155" mass="17694">MSRNFYQKLNITFLVFLFLFSAKAFALDGLKDAGAPLYPGFPRCAESRAYQQFQKRPMTELSKLVYMCDRLFDSNVEVLFEDQYYSAKFAAGVSRIFVAAHYRQEKAEDWIKRWGSTSPSGKPVWVKLPDGSFKLAKDVLLAELKELNQLGGGKK</sequence>
<dbReference type="AlphaFoldDB" id="A0A1G1L1U3"/>
<comment type="caution">
    <text evidence="2">The sequence shown here is derived from an EMBL/GenBank/DDBJ whole genome shotgun (WGS) entry which is preliminary data.</text>
</comment>
<dbReference type="EMBL" id="MHFR01000023">
    <property type="protein sequence ID" value="OGW98859.1"/>
    <property type="molecule type" value="Genomic_DNA"/>
</dbReference>
<accession>A0A1G1L1U3</accession>
<feature type="chain" id="PRO_5009576659" evidence="1">
    <location>
        <begin position="27"/>
        <end position="155"/>
    </location>
</feature>
<evidence type="ECO:0000313" key="2">
    <source>
        <dbReference type="EMBL" id="OGW98859.1"/>
    </source>
</evidence>
<organism evidence="2 3">
    <name type="scientific">Candidatus Danuiimicrobium aquiferis</name>
    <dbReference type="NCBI Taxonomy" id="1801832"/>
    <lineage>
        <taxon>Bacteria</taxon>
        <taxon>Pseudomonadati</taxon>
        <taxon>Candidatus Omnitrophota</taxon>
        <taxon>Candidatus Danuiimicrobium</taxon>
    </lineage>
</organism>
<name>A0A1G1L1U3_9BACT</name>
<reference evidence="2 3" key="1">
    <citation type="journal article" date="2016" name="Nat. Commun.">
        <title>Thousands of microbial genomes shed light on interconnected biogeochemical processes in an aquifer system.</title>
        <authorList>
            <person name="Anantharaman K."/>
            <person name="Brown C.T."/>
            <person name="Hug L.A."/>
            <person name="Sharon I."/>
            <person name="Castelle C.J."/>
            <person name="Probst A.J."/>
            <person name="Thomas B.C."/>
            <person name="Singh A."/>
            <person name="Wilkins M.J."/>
            <person name="Karaoz U."/>
            <person name="Brodie E.L."/>
            <person name="Williams K.H."/>
            <person name="Hubbard S.S."/>
            <person name="Banfield J.F."/>
        </authorList>
    </citation>
    <scope>NUCLEOTIDE SEQUENCE [LARGE SCALE GENOMIC DNA]</scope>
</reference>
<keyword evidence="1" id="KW-0732">Signal</keyword>
<feature type="signal peptide" evidence="1">
    <location>
        <begin position="1"/>
        <end position="26"/>
    </location>
</feature>